<evidence type="ECO:0000313" key="2">
    <source>
        <dbReference type="EMBL" id="KAK6773643.1"/>
    </source>
</evidence>
<gene>
    <name evidence="2" type="ORF">RDI58_028881</name>
</gene>
<name>A0AAN8SQX0_SOLBU</name>
<protein>
    <submittedName>
        <fullName evidence="2">Uncharacterized protein</fullName>
    </submittedName>
</protein>
<proteinExistence type="predicted"/>
<evidence type="ECO:0000256" key="1">
    <source>
        <dbReference type="SAM" id="MobiDB-lite"/>
    </source>
</evidence>
<comment type="caution">
    <text evidence="2">The sequence shown here is derived from an EMBL/GenBank/DDBJ whole genome shotgun (WGS) entry which is preliminary data.</text>
</comment>
<dbReference type="Proteomes" id="UP001371456">
    <property type="component" value="Unassembled WGS sequence"/>
</dbReference>
<reference evidence="2 3" key="1">
    <citation type="submission" date="2024-02" db="EMBL/GenBank/DDBJ databases">
        <title>de novo genome assembly of Solanum bulbocastanum strain 11H21.</title>
        <authorList>
            <person name="Hosaka A.J."/>
        </authorList>
    </citation>
    <scope>NUCLEOTIDE SEQUENCE [LARGE SCALE GENOMIC DNA]</scope>
    <source>
        <tissue evidence="2">Young leaves</tissue>
    </source>
</reference>
<keyword evidence="3" id="KW-1185">Reference proteome</keyword>
<sequence length="203" mass="21800">MAFKPIVAPVRGRNIGIGRAATPPIRGRGIVIGRVAITPIRERGKGIGRDATSTSSPERGRCIGIGMGTTTSIRGRVICIGSYVVKIGSSLAIGRGRGKGGATIHAQGRGRGLKTPLSDIGIPRRAYLNDWFENTTIYITNAPLNLPATHVHSQCNAIPSKSSTDVTGDPAFKSRTGVRWKGKKTMTTNWLEVMRDDTRLNKR</sequence>
<accession>A0AAN8SQX0</accession>
<organism evidence="2 3">
    <name type="scientific">Solanum bulbocastanum</name>
    <name type="common">Wild potato</name>
    <dbReference type="NCBI Taxonomy" id="147425"/>
    <lineage>
        <taxon>Eukaryota</taxon>
        <taxon>Viridiplantae</taxon>
        <taxon>Streptophyta</taxon>
        <taxon>Embryophyta</taxon>
        <taxon>Tracheophyta</taxon>
        <taxon>Spermatophyta</taxon>
        <taxon>Magnoliopsida</taxon>
        <taxon>eudicotyledons</taxon>
        <taxon>Gunneridae</taxon>
        <taxon>Pentapetalae</taxon>
        <taxon>asterids</taxon>
        <taxon>lamiids</taxon>
        <taxon>Solanales</taxon>
        <taxon>Solanaceae</taxon>
        <taxon>Solanoideae</taxon>
        <taxon>Solaneae</taxon>
        <taxon>Solanum</taxon>
    </lineage>
</organism>
<feature type="region of interest" description="Disordered" evidence="1">
    <location>
        <begin position="44"/>
        <end position="63"/>
    </location>
</feature>
<evidence type="ECO:0000313" key="3">
    <source>
        <dbReference type="Proteomes" id="UP001371456"/>
    </source>
</evidence>
<dbReference type="EMBL" id="JBANQN010000012">
    <property type="protein sequence ID" value="KAK6773643.1"/>
    <property type="molecule type" value="Genomic_DNA"/>
</dbReference>
<dbReference type="AlphaFoldDB" id="A0AAN8SQX0"/>